<protein>
    <submittedName>
        <fullName evidence="2">Asp-tRNA(Asn)/Glu-tRNA(Gln) amidotransferase A subunit family amidase</fullName>
    </submittedName>
</protein>
<organism evidence="2 3">
    <name type="scientific">Aminivibrio pyruvatiphilus</name>
    <dbReference type="NCBI Taxonomy" id="1005740"/>
    <lineage>
        <taxon>Bacteria</taxon>
        <taxon>Thermotogati</taxon>
        <taxon>Synergistota</taxon>
        <taxon>Synergistia</taxon>
        <taxon>Synergistales</taxon>
        <taxon>Aminobacteriaceae</taxon>
        <taxon>Aminivibrio</taxon>
    </lineage>
</organism>
<sequence>MSEKGFRVEEATVRQIHEAMKRGETSCRAITEEYIRRIEAYDRKGPSLHAVILVNPRALEEADELDRIFREKGPSGPLHGIPVLLKDNVETGDMVTTSGSLSLEHYLPDDDAFITKKLREAGALIIAKANMHEFAVWGESVSSILGQVINPYDLTRTPGGSSGGTGAGMAANFAAVGIGTDTINSIRSPSSACGCVGIRPTIGLVSRDGISPYSLDQDTAGPICRTVEDAVIVLDAIAGYDPADPETAWSVGNTPGSYMDCLCPDGLKGKRIGVLRSLFGDKPEHEDVNAAMKRSLDAMKEGGAELVEVSEPIDTNYLASKVSVHLHTLKDDLEGYLKSLGGKCAYHTVDALIASGKIHPGIVENMKTAAGLSKDSDEYRSRTLKRLALKTQVMKLMADLKLDALVYPHQKRLAVPVGESQVERNGVLGSATGFPSIALPAGFSRSTESAPGGVPIGLEILGRPWSEGLLISMAYAFEQLTRFRKPPFSTPPLS</sequence>
<reference evidence="2 3" key="1">
    <citation type="submission" date="2019-03" db="EMBL/GenBank/DDBJ databases">
        <title>Genomic Encyclopedia of Type Strains, Phase IV (KMG-IV): sequencing the most valuable type-strain genomes for metagenomic binning, comparative biology and taxonomic classification.</title>
        <authorList>
            <person name="Goeker M."/>
        </authorList>
    </citation>
    <scope>NUCLEOTIDE SEQUENCE [LARGE SCALE GENOMIC DNA]</scope>
    <source>
        <strain evidence="2 3">DSM 25964</strain>
    </source>
</reference>
<dbReference type="AlphaFoldDB" id="A0A4R8M3V5"/>
<name>A0A4R8M3V5_9BACT</name>
<comment type="caution">
    <text evidence="2">The sequence shown here is derived from an EMBL/GenBank/DDBJ whole genome shotgun (WGS) entry which is preliminary data.</text>
</comment>
<dbReference type="Pfam" id="PF01425">
    <property type="entry name" value="Amidase"/>
    <property type="match status" value="1"/>
</dbReference>
<dbReference type="InterPro" id="IPR023631">
    <property type="entry name" value="Amidase_dom"/>
</dbReference>
<dbReference type="Proteomes" id="UP000295066">
    <property type="component" value="Unassembled WGS sequence"/>
</dbReference>
<dbReference type="SUPFAM" id="SSF75304">
    <property type="entry name" value="Amidase signature (AS) enzymes"/>
    <property type="match status" value="1"/>
</dbReference>
<accession>A0A4R8M3V5</accession>
<dbReference type="EMBL" id="SORI01000022">
    <property type="protein sequence ID" value="TDY55843.1"/>
    <property type="molecule type" value="Genomic_DNA"/>
</dbReference>
<feature type="domain" description="Amidase" evidence="1">
    <location>
        <begin position="30"/>
        <end position="470"/>
    </location>
</feature>
<evidence type="ECO:0000313" key="3">
    <source>
        <dbReference type="Proteomes" id="UP000295066"/>
    </source>
</evidence>
<keyword evidence="3" id="KW-1185">Reference proteome</keyword>
<keyword evidence="2" id="KW-0808">Transferase</keyword>
<evidence type="ECO:0000259" key="1">
    <source>
        <dbReference type="Pfam" id="PF01425"/>
    </source>
</evidence>
<evidence type="ECO:0000313" key="2">
    <source>
        <dbReference type="EMBL" id="TDY55843.1"/>
    </source>
</evidence>
<dbReference type="PANTHER" id="PTHR42678">
    <property type="entry name" value="AMIDASE"/>
    <property type="match status" value="1"/>
</dbReference>
<dbReference type="GO" id="GO:0016740">
    <property type="term" value="F:transferase activity"/>
    <property type="evidence" value="ECO:0007669"/>
    <property type="project" value="UniProtKB-KW"/>
</dbReference>
<dbReference type="Gene3D" id="3.90.1300.10">
    <property type="entry name" value="Amidase signature (AS) domain"/>
    <property type="match status" value="1"/>
</dbReference>
<dbReference type="PANTHER" id="PTHR42678:SF5">
    <property type="entry name" value="GLUTAMYL-TRNA(GLN) AMIDOTRANSFERASE SUBUNIT A"/>
    <property type="match status" value="1"/>
</dbReference>
<dbReference type="InterPro" id="IPR036928">
    <property type="entry name" value="AS_sf"/>
</dbReference>
<proteinExistence type="predicted"/>
<gene>
    <name evidence="2" type="ORF">C8D99_12210</name>
</gene>